<dbReference type="InterPro" id="IPR010708">
    <property type="entry name" value="5'(3')-deoxyribonucleotidase"/>
</dbReference>
<proteinExistence type="inferred from homology"/>
<dbReference type="EMBL" id="CACVAQ010000074">
    <property type="protein sequence ID" value="CAA6802238.1"/>
    <property type="molecule type" value="Genomic_DNA"/>
</dbReference>
<dbReference type="SUPFAM" id="SSF56784">
    <property type="entry name" value="HAD-like"/>
    <property type="match status" value="1"/>
</dbReference>
<evidence type="ECO:0000313" key="2">
    <source>
        <dbReference type="EMBL" id="CAA6802238.1"/>
    </source>
</evidence>
<dbReference type="PANTHER" id="PTHR16504:SF4">
    <property type="entry name" value="5'(3')-DEOXYRIBONUCLEOTIDASE"/>
    <property type="match status" value="1"/>
</dbReference>
<comment type="similarity">
    <text evidence="1">Belongs to the 5'(3')-deoxyribonucleotidase family.</text>
</comment>
<dbReference type="PANTHER" id="PTHR16504">
    <property type="entry name" value="5'(3')-DEOXYRIBONUCLEOTIDASE"/>
    <property type="match status" value="1"/>
</dbReference>
<protein>
    <submittedName>
        <fullName evidence="2">5'-3'-deoxyribonucleotidase</fullName>
    </submittedName>
</protein>
<dbReference type="GO" id="GO:0008253">
    <property type="term" value="F:5'-nucleotidase activity"/>
    <property type="evidence" value="ECO:0007669"/>
    <property type="project" value="InterPro"/>
</dbReference>
<dbReference type="Gene3D" id="3.40.50.1000">
    <property type="entry name" value="HAD superfamily/HAD-like"/>
    <property type="match status" value="1"/>
</dbReference>
<dbReference type="AlphaFoldDB" id="A0A6S6SHI2"/>
<organism evidence="2">
    <name type="scientific">uncultured Aureispira sp</name>
    <dbReference type="NCBI Taxonomy" id="1331704"/>
    <lineage>
        <taxon>Bacteria</taxon>
        <taxon>Pseudomonadati</taxon>
        <taxon>Bacteroidota</taxon>
        <taxon>Saprospiria</taxon>
        <taxon>Saprospirales</taxon>
        <taxon>Saprospiraceae</taxon>
        <taxon>Aureispira</taxon>
        <taxon>environmental samples</taxon>
    </lineage>
</organism>
<name>A0A6S6SHI2_9BACT</name>
<sequence>MEHPKGSTELGVDNKSERKKRVYIDMDNTLCDFSSKSEEMKALSRGTLLYPQSKYGFFTSLEPLPGALSAYRVLEAHFEVYILTAPSHLNPLCYTEKRVWVEQHLGLETTKNLIICKRKGLLKGDYLIDDHLYPEFEGEQIQIGTAPFQTWKEVLDYILKLA</sequence>
<dbReference type="InterPro" id="IPR036412">
    <property type="entry name" value="HAD-like_sf"/>
</dbReference>
<evidence type="ECO:0000256" key="1">
    <source>
        <dbReference type="ARBA" id="ARBA00009589"/>
    </source>
</evidence>
<gene>
    <name evidence="2" type="ORF">HELGO_WM31809</name>
</gene>
<accession>A0A6S6SHI2</accession>
<dbReference type="Pfam" id="PF06941">
    <property type="entry name" value="NT5C"/>
    <property type="match status" value="1"/>
</dbReference>
<dbReference type="GO" id="GO:0009223">
    <property type="term" value="P:pyrimidine deoxyribonucleotide catabolic process"/>
    <property type="evidence" value="ECO:0007669"/>
    <property type="project" value="TreeGrafter"/>
</dbReference>
<reference evidence="2" key="1">
    <citation type="submission" date="2020-01" db="EMBL/GenBank/DDBJ databases">
        <authorList>
            <person name="Meier V. D."/>
            <person name="Meier V D."/>
        </authorList>
    </citation>
    <scope>NUCLEOTIDE SEQUENCE</scope>
    <source>
        <strain evidence="2">HLG_WM_MAG_10</strain>
    </source>
</reference>
<dbReference type="InterPro" id="IPR023214">
    <property type="entry name" value="HAD_sf"/>
</dbReference>